<protein>
    <recommendedName>
        <fullName evidence="2">Retrotransposon gag domain-containing protein</fullName>
    </recommendedName>
</protein>
<dbReference type="PANTHER" id="PTHR34482">
    <property type="entry name" value="DNA DAMAGE-INDUCIBLE PROTEIN 1-LIKE"/>
    <property type="match status" value="1"/>
</dbReference>
<gene>
    <name evidence="4" type="primary">LOC121216809</name>
</gene>
<organism evidence="3 4">
    <name type="scientific">Gossypium hirsutum</name>
    <name type="common">Upland cotton</name>
    <name type="synonym">Gossypium mexicanum</name>
    <dbReference type="NCBI Taxonomy" id="3635"/>
    <lineage>
        <taxon>Eukaryota</taxon>
        <taxon>Viridiplantae</taxon>
        <taxon>Streptophyta</taxon>
        <taxon>Embryophyta</taxon>
        <taxon>Tracheophyta</taxon>
        <taxon>Spermatophyta</taxon>
        <taxon>Magnoliopsida</taxon>
        <taxon>eudicotyledons</taxon>
        <taxon>Gunneridae</taxon>
        <taxon>Pentapetalae</taxon>
        <taxon>rosids</taxon>
        <taxon>malvids</taxon>
        <taxon>Malvales</taxon>
        <taxon>Malvaceae</taxon>
        <taxon>Malvoideae</taxon>
        <taxon>Gossypium</taxon>
    </lineage>
</organism>
<reference evidence="4" key="2">
    <citation type="submission" date="2025-08" db="UniProtKB">
        <authorList>
            <consortium name="RefSeq"/>
        </authorList>
    </citation>
    <scope>IDENTIFICATION</scope>
</reference>
<evidence type="ECO:0000313" key="3">
    <source>
        <dbReference type="Proteomes" id="UP000818029"/>
    </source>
</evidence>
<dbReference type="PANTHER" id="PTHR34482:SF36">
    <property type="entry name" value="RETROTRANSPOSON GAG DOMAIN-CONTAINING PROTEIN"/>
    <property type="match status" value="1"/>
</dbReference>
<feature type="compositionally biased region" description="Basic and acidic residues" evidence="1">
    <location>
        <begin position="18"/>
        <end position="32"/>
    </location>
</feature>
<dbReference type="GeneID" id="121216809"/>
<evidence type="ECO:0000313" key="4">
    <source>
        <dbReference type="RefSeq" id="XP_040948153.1"/>
    </source>
</evidence>
<feature type="compositionally biased region" description="Polar residues" evidence="1">
    <location>
        <begin position="1"/>
        <end position="11"/>
    </location>
</feature>
<name>A0ABM2ZZU3_GOSHI</name>
<sequence>MDDVESNTPASAQGAVPKESRHETHSQDEAREAFLRMMSNWYTEFVRVNPNAQPPLPPPISQPVPVAPQSVDLVKSSKPPVDKIRKHGAEDFRANVGDDPEKAEFWLENTIWVFDELSCTSDECLKCDVSLLKDLSYRWWKTLISVVPKERVTWDFFQEEFRKKYISQRFIDQKRKEFLELKQGRMSVAEYEREFVRLSKYAQECVPTEAIMCKRFEEGLNEDIRLYAGVLELKEFAVLVDRACKAEELSNEKRRAEIEARDVRKRSMSRTFQSQPKKLKGMDPRSTGSAG</sequence>
<keyword evidence="3" id="KW-1185">Reference proteome</keyword>
<reference evidence="3" key="1">
    <citation type="journal article" date="2020" name="Nat. Genet.">
        <title>Genomic diversifications of five Gossypium allopolyploid species and their impact on cotton improvement.</title>
        <authorList>
            <person name="Chen Z.J."/>
            <person name="Sreedasyam A."/>
            <person name="Ando A."/>
            <person name="Song Q."/>
            <person name="De Santiago L.M."/>
            <person name="Hulse-Kemp A.M."/>
            <person name="Ding M."/>
            <person name="Ye W."/>
            <person name="Kirkbride R.C."/>
            <person name="Jenkins J."/>
            <person name="Plott C."/>
            <person name="Lovell J."/>
            <person name="Lin Y.M."/>
            <person name="Vaughn R."/>
            <person name="Liu B."/>
            <person name="Simpson S."/>
            <person name="Scheffler B.E."/>
            <person name="Wen L."/>
            <person name="Saski C.A."/>
            <person name="Grover C.E."/>
            <person name="Hu G."/>
            <person name="Conover J.L."/>
            <person name="Carlson J.W."/>
            <person name="Shu S."/>
            <person name="Boston L.B."/>
            <person name="Williams M."/>
            <person name="Peterson D.G."/>
            <person name="McGee K."/>
            <person name="Jones D.C."/>
            <person name="Wendel J.F."/>
            <person name="Stelly D.M."/>
            <person name="Grimwood J."/>
            <person name="Schmutz J."/>
        </authorList>
    </citation>
    <scope>NUCLEOTIDE SEQUENCE [LARGE SCALE GENOMIC DNA]</scope>
    <source>
        <strain evidence="3">cv. TM-1</strain>
    </source>
</reference>
<dbReference type="InterPro" id="IPR005162">
    <property type="entry name" value="Retrotrans_gag_dom"/>
</dbReference>
<dbReference type="Pfam" id="PF03732">
    <property type="entry name" value="Retrotrans_gag"/>
    <property type="match status" value="1"/>
</dbReference>
<feature type="domain" description="Retrotransposon gag" evidence="2">
    <location>
        <begin position="130"/>
        <end position="222"/>
    </location>
</feature>
<evidence type="ECO:0000259" key="2">
    <source>
        <dbReference type="Pfam" id="PF03732"/>
    </source>
</evidence>
<dbReference type="RefSeq" id="XP_040948153.1">
    <property type="nucleotide sequence ID" value="XM_041092219.1"/>
</dbReference>
<dbReference type="Proteomes" id="UP000818029">
    <property type="component" value="Chromosome D05"/>
</dbReference>
<feature type="region of interest" description="Disordered" evidence="1">
    <location>
        <begin position="260"/>
        <end position="291"/>
    </location>
</feature>
<feature type="region of interest" description="Disordered" evidence="1">
    <location>
        <begin position="1"/>
        <end position="32"/>
    </location>
</feature>
<evidence type="ECO:0000256" key="1">
    <source>
        <dbReference type="SAM" id="MobiDB-lite"/>
    </source>
</evidence>
<proteinExistence type="predicted"/>
<accession>A0ABM2ZZU3</accession>